<sequence length="274" mass="29642">MASKFDIHILSDSTGETGFAAVRAALALFDDKPFTQHRHVFIRSTSQLEAILAGLPPTPCLIVYTLADPALIGLLEDEAGRRNITLVPLLNPLIDAVADLTDQVPNPRSGNQHTVDDQYLERVNAIDFAMSHDDGISADYLLSADVILVGVSRTSKTPTCIYLAYQGVKAANVPLVPGQPQPPALLEAIRAGAAVIGLIATPNRLAQVRKNRLKTLGGTHQVDYADLATIQEEVAEARLFFDRHSLPVIDVTRRSIEETAAAVQLEMRKKAAKP</sequence>
<accession>A0A840WH78</accession>
<evidence type="ECO:0000256" key="2">
    <source>
        <dbReference type="ARBA" id="ARBA00022679"/>
    </source>
</evidence>
<evidence type="ECO:0000256" key="4">
    <source>
        <dbReference type="ARBA" id="ARBA00022777"/>
    </source>
</evidence>
<evidence type="ECO:0000313" key="5">
    <source>
        <dbReference type="EMBL" id="MBB5514478.1"/>
    </source>
</evidence>
<keyword evidence="4" id="KW-0418">Kinase</keyword>
<evidence type="ECO:0000313" key="6">
    <source>
        <dbReference type="Proteomes" id="UP000553766"/>
    </source>
</evidence>
<name>A0A840WH78_9RHOB</name>
<evidence type="ECO:0000256" key="1">
    <source>
        <dbReference type="ARBA" id="ARBA00022527"/>
    </source>
</evidence>
<proteinExistence type="predicted"/>
<protein>
    <recommendedName>
        <fullName evidence="7">Pyruvate, phosphate dikinase regulatory protein</fullName>
    </recommendedName>
</protein>
<keyword evidence="1" id="KW-0723">Serine/threonine-protein kinase</keyword>
<keyword evidence="2" id="KW-0808">Transferase</keyword>
<dbReference type="GO" id="GO:0004674">
    <property type="term" value="F:protein serine/threonine kinase activity"/>
    <property type="evidence" value="ECO:0007669"/>
    <property type="project" value="UniProtKB-KW"/>
</dbReference>
<dbReference type="Proteomes" id="UP000553766">
    <property type="component" value="Unassembled WGS sequence"/>
</dbReference>
<dbReference type="InterPro" id="IPR005177">
    <property type="entry name" value="Kinase-pyrophosphorylase"/>
</dbReference>
<gene>
    <name evidence="5" type="ORF">FHS89_000476</name>
</gene>
<dbReference type="PANTHER" id="PTHR31756:SF3">
    <property type="entry name" value="PYRUVATE, PHOSPHATE DIKINASE REGULATORY PROTEIN 1, CHLOROPLASTIC"/>
    <property type="match status" value="1"/>
</dbReference>
<dbReference type="EMBL" id="JACIJS010000001">
    <property type="protein sequence ID" value="MBB5514478.1"/>
    <property type="molecule type" value="Genomic_DNA"/>
</dbReference>
<dbReference type="RefSeq" id="WP_184008076.1">
    <property type="nucleotide sequence ID" value="NZ_JACIJS010000001.1"/>
</dbReference>
<dbReference type="PANTHER" id="PTHR31756">
    <property type="entry name" value="PYRUVATE, PHOSPHATE DIKINASE REGULATORY PROTEIN 1, CHLOROPLASTIC"/>
    <property type="match status" value="1"/>
</dbReference>
<evidence type="ECO:0000256" key="3">
    <source>
        <dbReference type="ARBA" id="ARBA00022741"/>
    </source>
</evidence>
<organism evidence="5 6">
    <name type="scientific">Rubricella aquisinus</name>
    <dbReference type="NCBI Taxonomy" id="2028108"/>
    <lineage>
        <taxon>Bacteria</taxon>
        <taxon>Pseudomonadati</taxon>
        <taxon>Pseudomonadota</taxon>
        <taxon>Alphaproteobacteria</taxon>
        <taxon>Rhodobacterales</taxon>
        <taxon>Paracoccaceae</taxon>
        <taxon>Rubricella</taxon>
    </lineage>
</organism>
<comment type="caution">
    <text evidence="5">The sequence shown here is derived from an EMBL/GenBank/DDBJ whole genome shotgun (WGS) entry which is preliminary data.</text>
</comment>
<evidence type="ECO:0008006" key="7">
    <source>
        <dbReference type="Google" id="ProtNLM"/>
    </source>
</evidence>
<keyword evidence="3" id="KW-0547">Nucleotide-binding</keyword>
<reference evidence="5 6" key="1">
    <citation type="submission" date="2020-08" db="EMBL/GenBank/DDBJ databases">
        <title>Genomic Encyclopedia of Type Strains, Phase IV (KMG-IV): sequencing the most valuable type-strain genomes for metagenomic binning, comparative biology and taxonomic classification.</title>
        <authorList>
            <person name="Goeker M."/>
        </authorList>
    </citation>
    <scope>NUCLEOTIDE SEQUENCE [LARGE SCALE GENOMIC DNA]</scope>
    <source>
        <strain evidence="5 6">DSM 103377</strain>
    </source>
</reference>
<dbReference type="Pfam" id="PF03618">
    <property type="entry name" value="Kinase-PPPase"/>
    <property type="match status" value="1"/>
</dbReference>
<dbReference type="NCBIfam" id="NF003742">
    <property type="entry name" value="PRK05339.1"/>
    <property type="match status" value="1"/>
</dbReference>
<keyword evidence="6" id="KW-1185">Reference proteome</keyword>
<dbReference type="GO" id="GO:0005524">
    <property type="term" value="F:ATP binding"/>
    <property type="evidence" value="ECO:0007669"/>
    <property type="project" value="InterPro"/>
</dbReference>
<dbReference type="AlphaFoldDB" id="A0A840WH78"/>